<accession>A0A0G0M528</accession>
<gene>
    <name evidence="2" type="ORF">UT23_C0003G0004</name>
</gene>
<comment type="caution">
    <text evidence="2">The sequence shown here is derived from an EMBL/GenBank/DDBJ whole genome shotgun (WGS) entry which is preliminary data.</text>
</comment>
<proteinExistence type="predicted"/>
<evidence type="ECO:0000313" key="3">
    <source>
        <dbReference type="Proteomes" id="UP000034325"/>
    </source>
</evidence>
<protein>
    <submittedName>
        <fullName evidence="2">Uncharacterized protein</fullName>
    </submittedName>
</protein>
<feature type="compositionally biased region" description="Polar residues" evidence="1">
    <location>
        <begin position="9"/>
        <end position="22"/>
    </location>
</feature>
<sequence length="187" mass="21407">MNDKKPNDLPNQGNQPPTSTRGQIDKLCQNPAIEQKRRIRHLEVMRGNTNALKSGNYSKLHPTPEYLFDYLDYVDNLQFDQPREIIELMTRIIKSNLKRIALKEHLESADCEIGNKQLTQMMKDTFVMAQSVGHFVAIQKAEIGNQPFDIQDIRSLTDDEKNVTLQIVRTALQSLRESKNTLATTPS</sequence>
<evidence type="ECO:0000256" key="1">
    <source>
        <dbReference type="SAM" id="MobiDB-lite"/>
    </source>
</evidence>
<reference evidence="2 3" key="1">
    <citation type="journal article" date="2015" name="Nature">
        <title>rRNA introns, odd ribosomes, and small enigmatic genomes across a large radiation of phyla.</title>
        <authorList>
            <person name="Brown C.T."/>
            <person name="Hug L.A."/>
            <person name="Thomas B.C."/>
            <person name="Sharon I."/>
            <person name="Castelle C.J."/>
            <person name="Singh A."/>
            <person name="Wilkins M.J."/>
            <person name="Williams K.H."/>
            <person name="Banfield J.F."/>
        </authorList>
    </citation>
    <scope>NUCLEOTIDE SEQUENCE [LARGE SCALE GENOMIC DNA]</scope>
</reference>
<evidence type="ECO:0000313" key="2">
    <source>
        <dbReference type="EMBL" id="KKQ98377.1"/>
    </source>
</evidence>
<feature type="region of interest" description="Disordered" evidence="1">
    <location>
        <begin position="1"/>
        <end position="24"/>
    </location>
</feature>
<dbReference type="AlphaFoldDB" id="A0A0G0M528"/>
<dbReference type="Proteomes" id="UP000034325">
    <property type="component" value="Unassembled WGS sequence"/>
</dbReference>
<name>A0A0G0M528_9BACT</name>
<organism evidence="2 3">
    <name type="scientific">Candidatus Woesebacteria bacterium GW2011_GWA1_39_12</name>
    <dbReference type="NCBI Taxonomy" id="1618549"/>
    <lineage>
        <taxon>Bacteria</taxon>
        <taxon>Candidatus Woeseibacteriota</taxon>
    </lineage>
</organism>
<dbReference type="EMBL" id="LBWA01000003">
    <property type="protein sequence ID" value="KKQ98377.1"/>
    <property type="molecule type" value="Genomic_DNA"/>
</dbReference>